<dbReference type="EMBL" id="JAQNDL010000001">
    <property type="protein sequence ID" value="MDC0717922.1"/>
    <property type="molecule type" value="Genomic_DNA"/>
</dbReference>
<feature type="transmembrane region" description="Helical" evidence="1">
    <location>
        <begin position="138"/>
        <end position="165"/>
    </location>
</feature>
<proteinExistence type="predicted"/>
<feature type="transmembrane region" description="Helical" evidence="1">
    <location>
        <begin position="38"/>
        <end position="62"/>
    </location>
</feature>
<feature type="transmembrane region" description="Helical" evidence="1">
    <location>
        <begin position="74"/>
        <end position="94"/>
    </location>
</feature>
<dbReference type="RefSeq" id="WP_272086403.1">
    <property type="nucleotide sequence ID" value="NZ_JAQNDL010000001.1"/>
</dbReference>
<dbReference type="Proteomes" id="UP001221686">
    <property type="component" value="Unassembled WGS sequence"/>
</dbReference>
<dbReference type="InterPro" id="IPR018750">
    <property type="entry name" value="DUF2306_membrane"/>
</dbReference>
<evidence type="ECO:0000256" key="1">
    <source>
        <dbReference type="SAM" id="Phobius"/>
    </source>
</evidence>
<keyword evidence="1" id="KW-1133">Transmembrane helix</keyword>
<comment type="caution">
    <text evidence="2">The sequence shown here is derived from an EMBL/GenBank/DDBJ whole genome shotgun (WGS) entry which is preliminary data.</text>
</comment>
<evidence type="ECO:0000313" key="2">
    <source>
        <dbReference type="EMBL" id="MDC0717922.1"/>
    </source>
</evidence>
<feature type="transmembrane region" description="Helical" evidence="1">
    <location>
        <begin position="106"/>
        <end position="126"/>
    </location>
</feature>
<name>A0ABT5DWA8_9BACT</name>
<feature type="transmembrane region" description="Helical" evidence="1">
    <location>
        <begin position="177"/>
        <end position="194"/>
    </location>
</feature>
<accession>A0ABT5DWA8</accession>
<evidence type="ECO:0000313" key="3">
    <source>
        <dbReference type="Proteomes" id="UP001221686"/>
    </source>
</evidence>
<keyword evidence="1" id="KW-0812">Transmembrane</keyword>
<organism evidence="2 3">
    <name type="scientific">Nannocystis bainbridge</name>
    <dbReference type="NCBI Taxonomy" id="2995303"/>
    <lineage>
        <taxon>Bacteria</taxon>
        <taxon>Pseudomonadati</taxon>
        <taxon>Myxococcota</taxon>
        <taxon>Polyangia</taxon>
        <taxon>Nannocystales</taxon>
        <taxon>Nannocystaceae</taxon>
        <taxon>Nannocystis</taxon>
    </lineage>
</organism>
<reference evidence="2 3" key="1">
    <citation type="submission" date="2022-11" db="EMBL/GenBank/DDBJ databases">
        <title>Minimal conservation of predation-associated metabolite biosynthetic gene clusters underscores biosynthetic potential of Myxococcota including descriptions for ten novel species: Archangium lansinium sp. nov., Myxococcus landrumus sp. nov., Nannocystis bai.</title>
        <authorList>
            <person name="Ahearne A."/>
            <person name="Stevens C."/>
            <person name="Dowd S."/>
        </authorList>
    </citation>
    <scope>NUCLEOTIDE SEQUENCE [LARGE SCALE GENOMIC DNA]</scope>
    <source>
        <strain evidence="2 3">BB15-2</strain>
    </source>
</reference>
<keyword evidence="1" id="KW-0472">Membrane</keyword>
<sequence>MLALTLTALAFLAFSLPPYLSLDPARSRVPPPPGVPGYFAALVVHVTCGAVAMATCCLQIWPWLRRRSPAVHRLVGRVYVLAGVVPSALAGIYVACHSPFGPLTGASSLVLAPLWLTVTTMAVLRARQRRLGAHRRWAIRSFALTMSIVLNRLLVVPVFVTLYLLFGGDDEARLQQIGAPIVAWSSWIVALSLAERHLRREARSSRPDARALD</sequence>
<keyword evidence="3" id="KW-1185">Reference proteome</keyword>
<dbReference type="Pfam" id="PF10067">
    <property type="entry name" value="DUF2306"/>
    <property type="match status" value="1"/>
</dbReference>
<gene>
    <name evidence="2" type="ORF">POL25_13530</name>
</gene>
<protein>
    <submittedName>
        <fullName evidence="2">DUF2306 domain-containing protein</fullName>
    </submittedName>
</protein>